<evidence type="ECO:0000313" key="3">
    <source>
        <dbReference type="Proteomes" id="UP000722989"/>
    </source>
</evidence>
<dbReference type="Pfam" id="PF01370">
    <property type="entry name" value="Epimerase"/>
    <property type="match status" value="1"/>
</dbReference>
<reference evidence="2 3" key="1">
    <citation type="submission" date="2020-03" db="EMBL/GenBank/DDBJ databases">
        <title>WGS of the type strain of Planosporangium spp.</title>
        <authorList>
            <person name="Thawai C."/>
        </authorList>
    </citation>
    <scope>NUCLEOTIDE SEQUENCE [LARGE SCALE GENOMIC DNA]</scope>
    <source>
        <strain evidence="2 3">TBRC 5610</strain>
    </source>
</reference>
<dbReference type="InterPro" id="IPR001509">
    <property type="entry name" value="Epimerase_deHydtase"/>
</dbReference>
<name>A0ABX0XUF1_9ACTN</name>
<organism evidence="2 3">
    <name type="scientific">Planosporangium thailandense</name>
    <dbReference type="NCBI Taxonomy" id="765197"/>
    <lineage>
        <taxon>Bacteria</taxon>
        <taxon>Bacillati</taxon>
        <taxon>Actinomycetota</taxon>
        <taxon>Actinomycetes</taxon>
        <taxon>Micromonosporales</taxon>
        <taxon>Micromonosporaceae</taxon>
        <taxon>Planosporangium</taxon>
    </lineage>
</organism>
<evidence type="ECO:0000259" key="1">
    <source>
        <dbReference type="Pfam" id="PF01370"/>
    </source>
</evidence>
<sequence>MSEVAPQRIAAVTGANGYLGSRLNRALTADGWTVLPLRRDGSFSLDDGVRPGFFRDNQVRTLVHCAWDFSLTGWEEIVRRNVRGSVRLLEHARAEDVETVIFISTISAYAGCRSLYGRAKLAVETDARRLGAVVVRPGLVYGDRAGGMVGSLTSAVRRLPVVPLVGNGRQVLYPAHEDDVARLVCALADGGKADEPVIAASEQGWTLRDVVASLAAAQHRRVRVLPVPWRAVWLLLKAAETAGLRPGFRSDSVVSIVNQDPRPDFAATRATGVRFRVFTA</sequence>
<feature type="domain" description="NAD-dependent epimerase/dehydratase" evidence="1">
    <location>
        <begin position="11"/>
        <end position="190"/>
    </location>
</feature>
<proteinExistence type="predicted"/>
<dbReference type="PANTHER" id="PTHR12126:SF11">
    <property type="entry name" value="NADH DEHYDROGENASE [UBIQUINONE] 1 ALPHA SUBCOMPLEX SUBUNIT 9, MITOCHONDRIAL"/>
    <property type="match status" value="1"/>
</dbReference>
<evidence type="ECO:0000313" key="2">
    <source>
        <dbReference type="EMBL" id="NJC69431.1"/>
    </source>
</evidence>
<dbReference type="InterPro" id="IPR051207">
    <property type="entry name" value="ComplexI_NDUFA9_subunit"/>
</dbReference>
<accession>A0ABX0XUF1</accession>
<gene>
    <name evidence="2" type="ORF">HC031_06815</name>
</gene>
<comment type="caution">
    <text evidence="2">The sequence shown here is derived from an EMBL/GenBank/DDBJ whole genome shotgun (WGS) entry which is preliminary data.</text>
</comment>
<dbReference type="EMBL" id="JAATVY010000003">
    <property type="protein sequence ID" value="NJC69431.1"/>
    <property type="molecule type" value="Genomic_DNA"/>
</dbReference>
<dbReference type="RefSeq" id="WP_167924300.1">
    <property type="nucleotide sequence ID" value="NZ_JAATVY010000003.1"/>
</dbReference>
<dbReference type="Proteomes" id="UP000722989">
    <property type="component" value="Unassembled WGS sequence"/>
</dbReference>
<keyword evidence="3" id="KW-1185">Reference proteome</keyword>
<dbReference type="SUPFAM" id="SSF51735">
    <property type="entry name" value="NAD(P)-binding Rossmann-fold domains"/>
    <property type="match status" value="1"/>
</dbReference>
<dbReference type="Gene3D" id="3.40.50.720">
    <property type="entry name" value="NAD(P)-binding Rossmann-like Domain"/>
    <property type="match status" value="1"/>
</dbReference>
<protein>
    <submittedName>
        <fullName evidence="2">NAD-dependent epimerase/dehydratase family protein</fullName>
    </submittedName>
</protein>
<dbReference type="InterPro" id="IPR036291">
    <property type="entry name" value="NAD(P)-bd_dom_sf"/>
</dbReference>
<dbReference type="PANTHER" id="PTHR12126">
    <property type="entry name" value="NADH-UBIQUINONE OXIDOREDUCTASE 39 KDA SUBUNIT-RELATED"/>
    <property type="match status" value="1"/>
</dbReference>